<reference evidence="3 4" key="1">
    <citation type="submission" date="2023-09" db="EMBL/GenBank/DDBJ databases">
        <title>Buttiauxella selenatireducens sp. nov., isolated from the rhizosphere of Cardamine hupingshanesis.</title>
        <authorList>
            <person name="Zhang S."/>
            <person name="Xu Z."/>
            <person name="Wang H."/>
            <person name="Guo Y."/>
        </authorList>
    </citation>
    <scope>NUCLEOTIDE SEQUENCE [LARGE SCALE GENOMIC DNA]</scope>
    <source>
        <strain evidence="3 4">R73</strain>
    </source>
</reference>
<dbReference type="InterPro" id="IPR022225">
    <property type="entry name" value="Phage_tail_fibre_N"/>
</dbReference>
<feature type="domain" description="Phage tail collar" evidence="1">
    <location>
        <begin position="243"/>
        <end position="290"/>
    </location>
</feature>
<dbReference type="InterPro" id="IPR051934">
    <property type="entry name" value="Phage_Tail_Fiber_Structural"/>
</dbReference>
<evidence type="ECO:0000313" key="3">
    <source>
        <dbReference type="EMBL" id="WMY72718.1"/>
    </source>
</evidence>
<dbReference type="Pfam" id="PF12571">
    <property type="entry name" value="Phage_tail_fib"/>
    <property type="match status" value="1"/>
</dbReference>
<evidence type="ECO:0000313" key="4">
    <source>
        <dbReference type="Proteomes" id="UP001246690"/>
    </source>
</evidence>
<proteinExistence type="predicted"/>
<evidence type="ECO:0000259" key="1">
    <source>
        <dbReference type="Pfam" id="PF07484"/>
    </source>
</evidence>
<feature type="domain" description="Phage tail fibre protein N-terminal" evidence="2">
    <location>
        <begin position="1"/>
        <end position="148"/>
    </location>
</feature>
<dbReference type="Proteomes" id="UP001246690">
    <property type="component" value="Chromosome"/>
</dbReference>
<dbReference type="PANTHER" id="PTHR35191">
    <property type="entry name" value="PROPHAGE SIDE TAIL FIBER PROTEIN HOMOLOG STFQ-RELATED"/>
    <property type="match status" value="1"/>
</dbReference>
<dbReference type="SUPFAM" id="SSF88874">
    <property type="entry name" value="Receptor-binding domain of short tail fibre protein gp12"/>
    <property type="match status" value="1"/>
</dbReference>
<dbReference type="RefSeq" id="WP_309874837.1">
    <property type="nucleotide sequence ID" value="NZ_CP133838.1"/>
</dbReference>
<organism evidence="3 4">
    <name type="scientific">Buttiauxella selenatireducens</name>
    <dbReference type="NCBI Taxonomy" id="3073902"/>
    <lineage>
        <taxon>Bacteria</taxon>
        <taxon>Pseudomonadati</taxon>
        <taxon>Pseudomonadota</taxon>
        <taxon>Gammaproteobacteria</taxon>
        <taxon>Enterobacterales</taxon>
        <taxon>Enterobacteriaceae</taxon>
        <taxon>Buttiauxella</taxon>
    </lineage>
</organism>
<dbReference type="InterPro" id="IPR011083">
    <property type="entry name" value="Phage_tail_collar_dom"/>
</dbReference>
<protein>
    <submittedName>
        <fullName evidence="3">Phage tail protein</fullName>
    </submittedName>
</protein>
<gene>
    <name evidence="3" type="ORF">RHD99_14680</name>
</gene>
<dbReference type="PANTHER" id="PTHR35191:SF1">
    <property type="entry name" value="PROPHAGE SIDE TAIL FIBER PROTEIN HOMOLOG STFQ-RELATED"/>
    <property type="match status" value="1"/>
</dbReference>
<accession>A0ABY9S5K8</accession>
<name>A0ABY9S5K8_9ENTR</name>
<dbReference type="EMBL" id="CP133838">
    <property type="protein sequence ID" value="WMY72718.1"/>
    <property type="molecule type" value="Genomic_DNA"/>
</dbReference>
<dbReference type="Gene3D" id="3.90.1340.10">
    <property type="entry name" value="Phage tail collar domain"/>
    <property type="match status" value="1"/>
</dbReference>
<evidence type="ECO:0000259" key="2">
    <source>
        <dbReference type="Pfam" id="PF12571"/>
    </source>
</evidence>
<sequence>MSEFYGILTTVGAAVCAQSIETGLEAKITTFVIGDGHGDVPRPDATQTELVNTVFTGQLNSLSQDKTNPSILIAEAVLPAAIGPFWIREMGIKTADGTLVAVCSMPPQYKVATEEGASGTMVIRMNVIFTEGAKVTLIVDDSTVLATRNYVDQKVSEEMAAHLEDDDPHFQYLKEEEADEKYLQIAQNLAEIKAAGEQAIAQAKDNLLIPQDIAQAIAEHEGEADPHTQYLTNDDMQVYIPVGFPMPWPGATPPAGWLKCNGAAFSTALYPKLAQAYPSGTLPDLRGEFIRGWDDMRRVDRGRALLSAQKGTLLAFDGYSTGYPRSLPFPKLTNDTDPFNGDDFEGAAPDVHTTEIIAERNGVGTVTGGYNAVITRPRNVAFNYIVRAA</sequence>
<dbReference type="InterPro" id="IPR037053">
    <property type="entry name" value="Phage_tail_collar_dom_sf"/>
</dbReference>
<dbReference type="Pfam" id="PF07484">
    <property type="entry name" value="Collar"/>
    <property type="match status" value="1"/>
</dbReference>
<keyword evidence="4" id="KW-1185">Reference proteome</keyword>